<dbReference type="OrthoDB" id="9804196at2"/>
<dbReference type="Pfam" id="PF13439">
    <property type="entry name" value="Glyco_transf_4"/>
    <property type="match status" value="1"/>
</dbReference>
<dbReference type="Proteomes" id="UP000186341">
    <property type="component" value="Unassembled WGS sequence"/>
</dbReference>
<comment type="caution">
    <text evidence="3">The sequence shown here is derived from an EMBL/GenBank/DDBJ whole genome shotgun (WGS) entry which is preliminary data.</text>
</comment>
<evidence type="ECO:0000259" key="1">
    <source>
        <dbReference type="Pfam" id="PF00534"/>
    </source>
</evidence>
<protein>
    <submittedName>
        <fullName evidence="3">Uncharacterized protein</fullName>
    </submittedName>
</protein>
<organism evidence="3 4">
    <name type="scientific">Ileibacterium valens</name>
    <dbReference type="NCBI Taxonomy" id="1862668"/>
    <lineage>
        <taxon>Bacteria</taxon>
        <taxon>Bacillati</taxon>
        <taxon>Bacillota</taxon>
        <taxon>Erysipelotrichia</taxon>
        <taxon>Erysipelotrichales</taxon>
        <taxon>Erysipelotrichaceae</taxon>
        <taxon>Ileibacterium</taxon>
    </lineage>
</organism>
<evidence type="ECO:0000259" key="2">
    <source>
        <dbReference type="Pfam" id="PF13439"/>
    </source>
</evidence>
<dbReference type="RefSeq" id="WP_075820095.1">
    <property type="nucleotide sequence ID" value="NZ_MPJW01000163.1"/>
</dbReference>
<dbReference type="EMBL" id="MPJW01000163">
    <property type="protein sequence ID" value="OLU38504.1"/>
    <property type="molecule type" value="Genomic_DNA"/>
</dbReference>
<keyword evidence="4" id="KW-1185">Reference proteome</keyword>
<name>A0A1U7NEY9_9FIRM</name>
<dbReference type="InterPro" id="IPR001296">
    <property type="entry name" value="Glyco_trans_1"/>
</dbReference>
<accession>A0A1U7NEY9</accession>
<feature type="domain" description="Glycosyltransferase subfamily 4-like N-terminal" evidence="2">
    <location>
        <begin position="57"/>
        <end position="168"/>
    </location>
</feature>
<feature type="domain" description="Glycosyl transferase family 1" evidence="1">
    <location>
        <begin position="177"/>
        <end position="324"/>
    </location>
</feature>
<dbReference type="SUPFAM" id="SSF53756">
    <property type="entry name" value="UDP-Glycosyltransferase/glycogen phosphorylase"/>
    <property type="match status" value="1"/>
</dbReference>
<dbReference type="PANTHER" id="PTHR45947:SF3">
    <property type="entry name" value="SULFOQUINOVOSYL TRANSFERASE SQD2"/>
    <property type="match status" value="1"/>
</dbReference>
<dbReference type="Gene3D" id="3.40.50.2000">
    <property type="entry name" value="Glycogen Phosphorylase B"/>
    <property type="match status" value="2"/>
</dbReference>
<reference evidence="3 4" key="1">
    <citation type="submission" date="2016-11" db="EMBL/GenBank/DDBJ databases">
        <title>Description of two novel members of the family Erysipelotrichaceae: Ileibacterium lipovorans gen. nov., sp. nov. and Dubosiella newyorkensis, gen. nov., sp. nov.</title>
        <authorList>
            <person name="Cox L.M."/>
            <person name="Sohn J."/>
            <person name="Tyrrell K.L."/>
            <person name="Citron D.M."/>
            <person name="Lawson P.A."/>
            <person name="Patel N.B."/>
            <person name="Iizumi T."/>
            <person name="Perez-Perez G.I."/>
            <person name="Goldstein E.J."/>
            <person name="Blaser M.J."/>
        </authorList>
    </citation>
    <scope>NUCLEOTIDE SEQUENCE [LARGE SCALE GENOMIC DNA]</scope>
    <source>
        <strain evidence="3 4">NYU-BL-A3</strain>
    </source>
</reference>
<dbReference type="InterPro" id="IPR028098">
    <property type="entry name" value="Glyco_trans_4-like_N"/>
</dbReference>
<gene>
    <name evidence="3" type="ORF">BO222_08265</name>
</gene>
<dbReference type="Pfam" id="PF00534">
    <property type="entry name" value="Glycos_transf_1"/>
    <property type="match status" value="1"/>
</dbReference>
<dbReference type="GeneID" id="82203165"/>
<evidence type="ECO:0000313" key="3">
    <source>
        <dbReference type="EMBL" id="OLU38504.1"/>
    </source>
</evidence>
<dbReference type="GO" id="GO:0016757">
    <property type="term" value="F:glycosyltransferase activity"/>
    <property type="evidence" value="ECO:0007669"/>
    <property type="project" value="InterPro"/>
</dbReference>
<dbReference type="PANTHER" id="PTHR45947">
    <property type="entry name" value="SULFOQUINOVOSYL TRANSFERASE SQD2"/>
    <property type="match status" value="1"/>
</dbReference>
<evidence type="ECO:0000313" key="4">
    <source>
        <dbReference type="Proteomes" id="UP000186341"/>
    </source>
</evidence>
<sequence length="358" mass="40839">MNKKVLEVSTGKLMYDGMTKVEISLLDNAPDDKNVDFLLGKGALSEMKLELDKRNVNYYEGPDREYNVLRYLFFLYKLLRANNYDIIHIHGNSATMALDLLIAKLCNVKVRIAHSHNTVTKHPILHRILQPILSDLTTIPVACGKDAGEFLFGSKRMIVTIPNSIDVNLFKFNPIVRKKIRKELNVDNKIVLGHIGRYSYQKNHNLLIDVYYEYYKSHPNSVLILIGDGELRESIENKINLLGLKDNVIILGNLSNVQDILNAMDIFLLTSRYEGLSVTAIEAQASGLPCLLSDRISKETKISDNCFFVKSSSEIQNWIEELDKINLYKVDRLKGYEAVKASGYDLSNLRRMVNIIWN</sequence>
<dbReference type="InterPro" id="IPR050194">
    <property type="entry name" value="Glycosyltransferase_grp1"/>
</dbReference>
<dbReference type="AlphaFoldDB" id="A0A1U7NEY9"/>
<proteinExistence type="predicted"/>